<evidence type="ECO:0000313" key="1">
    <source>
        <dbReference type="EMBL" id="KAK1859694.1"/>
    </source>
</evidence>
<dbReference type="EMBL" id="CM020618">
    <property type="protein sequence ID" value="KAK1859694.1"/>
    <property type="molecule type" value="Genomic_DNA"/>
</dbReference>
<reference evidence="1" key="1">
    <citation type="submission" date="2019-11" db="EMBL/GenBank/DDBJ databases">
        <title>Nori genome reveals adaptations in red seaweeds to the harsh intertidal environment.</title>
        <authorList>
            <person name="Wang D."/>
            <person name="Mao Y."/>
        </authorList>
    </citation>
    <scope>NUCLEOTIDE SEQUENCE</scope>
    <source>
        <tissue evidence="1">Gametophyte</tissue>
    </source>
</reference>
<comment type="caution">
    <text evidence="1">The sequence shown here is derived from an EMBL/GenBank/DDBJ whole genome shotgun (WGS) entry which is preliminary data.</text>
</comment>
<evidence type="ECO:0000313" key="2">
    <source>
        <dbReference type="Proteomes" id="UP000798662"/>
    </source>
</evidence>
<organism evidence="1 2">
    <name type="scientific">Pyropia yezoensis</name>
    <name type="common">Susabi-nori</name>
    <name type="synonym">Porphyra yezoensis</name>
    <dbReference type="NCBI Taxonomy" id="2788"/>
    <lineage>
        <taxon>Eukaryota</taxon>
        <taxon>Rhodophyta</taxon>
        <taxon>Bangiophyceae</taxon>
        <taxon>Bangiales</taxon>
        <taxon>Bangiaceae</taxon>
        <taxon>Pyropia</taxon>
    </lineage>
</organism>
<gene>
    <name evidence="1" type="ORF">I4F81_002288</name>
</gene>
<sequence>MDVGTMAGTVRVDLSRRLIGDCVWSVASVDRLSTSPEYKTTVGAFGGCSVNVQDICLAGQRAFLSNALVDASLAELRQRCARESVPTGVLSCSQSASFTSIAGADVPLPRALTSIMEVLDTWGPSTDRYVMLVNIGNTHWVSACVSLRTRSVTMYDSIGGPSPTKSLIVSRLLLFARQATLRRRVTSSFSAAEEVEWKVDEVNQPSQQDGYNCGLFAVGYIWCLVYGQDFGSLRIVGDHLRLSLIHFIVQCGSARAAPPGRGQGSLR</sequence>
<name>A0ACC3BP22_PYRYE</name>
<keyword evidence="2" id="KW-1185">Reference proteome</keyword>
<accession>A0ACC3BP22</accession>
<protein>
    <submittedName>
        <fullName evidence="1">Uncharacterized protein</fullName>
    </submittedName>
</protein>
<dbReference type="Proteomes" id="UP000798662">
    <property type="component" value="Chromosome 1"/>
</dbReference>
<proteinExistence type="predicted"/>